<keyword evidence="1" id="KW-0472">Membrane</keyword>
<feature type="non-terminal residue" evidence="2">
    <location>
        <position position="1"/>
    </location>
</feature>
<comment type="caution">
    <text evidence="2">The sequence shown here is derived from an EMBL/GenBank/DDBJ whole genome shotgun (WGS) entry which is preliminary data.</text>
</comment>
<keyword evidence="1" id="KW-1133">Transmembrane helix</keyword>
<evidence type="ECO:0000313" key="3">
    <source>
        <dbReference type="Proteomes" id="UP001233999"/>
    </source>
</evidence>
<dbReference type="AlphaFoldDB" id="A0AAD8A4A3"/>
<dbReference type="Proteomes" id="UP001233999">
    <property type="component" value="Unassembled WGS sequence"/>
</dbReference>
<accession>A0AAD8A4A3</accession>
<feature type="non-terminal residue" evidence="2">
    <location>
        <position position="231"/>
    </location>
</feature>
<reference evidence="2" key="1">
    <citation type="journal article" date="2023" name="IScience">
        <title>Live-bearing cockroach genome reveals convergent evolutionary mechanisms linked to viviparity in insects and beyond.</title>
        <authorList>
            <person name="Fouks B."/>
            <person name="Harrison M.C."/>
            <person name="Mikhailova A.A."/>
            <person name="Marchal E."/>
            <person name="English S."/>
            <person name="Carruthers M."/>
            <person name="Jennings E.C."/>
            <person name="Chiamaka E.L."/>
            <person name="Frigard R.A."/>
            <person name="Pippel M."/>
            <person name="Attardo G.M."/>
            <person name="Benoit J.B."/>
            <person name="Bornberg-Bauer E."/>
            <person name="Tobe S.S."/>
        </authorList>
    </citation>
    <scope>NUCLEOTIDE SEQUENCE</scope>
    <source>
        <strain evidence="2">Stay&amp;Tobe</strain>
    </source>
</reference>
<keyword evidence="1" id="KW-0812">Transmembrane</keyword>
<keyword evidence="3" id="KW-1185">Reference proteome</keyword>
<protein>
    <submittedName>
        <fullName evidence="2">Uncharacterized protein</fullName>
    </submittedName>
</protein>
<feature type="transmembrane region" description="Helical" evidence="1">
    <location>
        <begin position="94"/>
        <end position="116"/>
    </location>
</feature>
<name>A0AAD8A4A3_DIPPU</name>
<proteinExistence type="predicted"/>
<evidence type="ECO:0000313" key="2">
    <source>
        <dbReference type="EMBL" id="KAJ9592370.1"/>
    </source>
</evidence>
<gene>
    <name evidence="2" type="ORF">L9F63_015976</name>
</gene>
<sequence length="231" mass="26744">YLKIVTCDILSTIFKESMCVNAPKATGFPRLTWNKILIISCTYTFKLIDSTLCCISSRHSRKADSEISVASTFLRKKSYIPRTRRLFRRIYMTLSMYSNCCVCSCHPVVFSLFLWMQIFSHIVSSLDLSNYFKRHFSKIYIDFLVRIFSINWLKDATFLGIANDAIIFILCHCCCLRNVFYPARAYHLALKVIRMILCQRMKMFSATASLSEDDIPLAIRHAPYKGKDGTI</sequence>
<reference evidence="2" key="2">
    <citation type="submission" date="2023-05" db="EMBL/GenBank/DDBJ databases">
        <authorList>
            <person name="Fouks B."/>
        </authorList>
    </citation>
    <scope>NUCLEOTIDE SEQUENCE</scope>
    <source>
        <strain evidence="2">Stay&amp;Tobe</strain>
        <tissue evidence="2">Testes</tissue>
    </source>
</reference>
<dbReference type="EMBL" id="JASPKZ010003838">
    <property type="protein sequence ID" value="KAJ9592370.1"/>
    <property type="molecule type" value="Genomic_DNA"/>
</dbReference>
<evidence type="ECO:0000256" key="1">
    <source>
        <dbReference type="SAM" id="Phobius"/>
    </source>
</evidence>
<organism evidence="2 3">
    <name type="scientific">Diploptera punctata</name>
    <name type="common">Pacific beetle cockroach</name>
    <dbReference type="NCBI Taxonomy" id="6984"/>
    <lineage>
        <taxon>Eukaryota</taxon>
        <taxon>Metazoa</taxon>
        <taxon>Ecdysozoa</taxon>
        <taxon>Arthropoda</taxon>
        <taxon>Hexapoda</taxon>
        <taxon>Insecta</taxon>
        <taxon>Pterygota</taxon>
        <taxon>Neoptera</taxon>
        <taxon>Polyneoptera</taxon>
        <taxon>Dictyoptera</taxon>
        <taxon>Blattodea</taxon>
        <taxon>Blaberoidea</taxon>
        <taxon>Blaberidae</taxon>
        <taxon>Diplopterinae</taxon>
        <taxon>Diploptera</taxon>
    </lineage>
</organism>